<reference evidence="1" key="1">
    <citation type="submission" date="2020-09" db="EMBL/GenBank/DDBJ databases">
        <title>Genome-Enabled Discovery of Anthraquinone Biosynthesis in Senna tora.</title>
        <authorList>
            <person name="Kang S.-H."/>
            <person name="Pandey R.P."/>
            <person name="Lee C.-M."/>
            <person name="Sim J.-S."/>
            <person name="Jeong J.-T."/>
            <person name="Choi B.-S."/>
            <person name="Jung M."/>
            <person name="Ginzburg D."/>
            <person name="Zhao K."/>
            <person name="Won S.Y."/>
            <person name="Oh T.-J."/>
            <person name="Yu Y."/>
            <person name="Kim N.-H."/>
            <person name="Lee O.R."/>
            <person name="Lee T.-H."/>
            <person name="Bashyal P."/>
            <person name="Kim T.-S."/>
            <person name="Lee W.-H."/>
            <person name="Kawkins C."/>
            <person name="Kim C.-K."/>
            <person name="Kim J.S."/>
            <person name="Ahn B.O."/>
            <person name="Rhee S.Y."/>
            <person name="Sohng J.K."/>
        </authorList>
    </citation>
    <scope>NUCLEOTIDE SEQUENCE</scope>
    <source>
        <tissue evidence="1">Leaf</tissue>
    </source>
</reference>
<sequence>MLKKRCAILRSPSLYSAKTHNRVIIAYCLLHNLIRQENALDTVENQPLDEVENQPLDEDTHMEDVNPISTIEKSNAWSGYRLAADMFNEFRSLGAKRAEIDFMIILGQ</sequence>
<organism evidence="1 2">
    <name type="scientific">Senna tora</name>
    <dbReference type="NCBI Taxonomy" id="362788"/>
    <lineage>
        <taxon>Eukaryota</taxon>
        <taxon>Viridiplantae</taxon>
        <taxon>Streptophyta</taxon>
        <taxon>Embryophyta</taxon>
        <taxon>Tracheophyta</taxon>
        <taxon>Spermatophyta</taxon>
        <taxon>Magnoliopsida</taxon>
        <taxon>eudicotyledons</taxon>
        <taxon>Gunneridae</taxon>
        <taxon>Pentapetalae</taxon>
        <taxon>rosids</taxon>
        <taxon>fabids</taxon>
        <taxon>Fabales</taxon>
        <taxon>Fabaceae</taxon>
        <taxon>Caesalpinioideae</taxon>
        <taxon>Cassia clade</taxon>
        <taxon>Senna</taxon>
    </lineage>
</organism>
<protein>
    <submittedName>
        <fullName evidence="1">Protein ALP1-like</fullName>
    </submittedName>
</protein>
<accession>A0A834T788</accession>
<dbReference type="EMBL" id="JAAIUW010000009">
    <property type="protein sequence ID" value="KAF7815222.1"/>
    <property type="molecule type" value="Genomic_DNA"/>
</dbReference>
<evidence type="ECO:0000313" key="2">
    <source>
        <dbReference type="Proteomes" id="UP000634136"/>
    </source>
</evidence>
<comment type="caution">
    <text evidence="1">The sequence shown here is derived from an EMBL/GenBank/DDBJ whole genome shotgun (WGS) entry which is preliminary data.</text>
</comment>
<dbReference type="Proteomes" id="UP000634136">
    <property type="component" value="Unassembled WGS sequence"/>
</dbReference>
<gene>
    <name evidence="1" type="ORF">G2W53_029191</name>
</gene>
<dbReference type="OrthoDB" id="1414267at2759"/>
<keyword evidence="2" id="KW-1185">Reference proteome</keyword>
<name>A0A834T788_9FABA</name>
<proteinExistence type="predicted"/>
<dbReference type="AlphaFoldDB" id="A0A834T788"/>
<evidence type="ECO:0000313" key="1">
    <source>
        <dbReference type="EMBL" id="KAF7815222.1"/>
    </source>
</evidence>